<evidence type="ECO:0000256" key="8">
    <source>
        <dbReference type="ARBA" id="ARBA00023034"/>
    </source>
</evidence>
<keyword evidence="4" id="KW-0210">Decarboxylase</keyword>
<comment type="cofactor">
    <cofactor evidence="1">
        <name>NAD(+)</name>
        <dbReference type="ChEBI" id="CHEBI:57540"/>
    </cofactor>
</comment>
<evidence type="ECO:0000256" key="3">
    <source>
        <dbReference type="ARBA" id="ARBA00022692"/>
    </source>
</evidence>
<dbReference type="InterPro" id="IPR001509">
    <property type="entry name" value="Epimerase_deHydtase"/>
</dbReference>
<dbReference type="Gene3D" id="3.40.50.720">
    <property type="entry name" value="NAD(P)-binding Rossmann-like Domain"/>
    <property type="match status" value="1"/>
</dbReference>
<evidence type="ECO:0000256" key="11">
    <source>
        <dbReference type="ARBA" id="ARBA00023239"/>
    </source>
</evidence>
<comment type="caution">
    <text evidence="14">The sequence shown here is derived from an EMBL/GenBank/DDBJ whole genome shotgun (WGS) entry which is preliminary data.</text>
</comment>
<dbReference type="PANTHER" id="PTHR43078:SF6">
    <property type="entry name" value="UDP-GLUCURONIC ACID DECARBOXYLASE 1"/>
    <property type="match status" value="1"/>
</dbReference>
<protein>
    <recommendedName>
        <fullName evidence="13">NAD-dependent epimerase/dehydratase domain-containing protein</fullName>
    </recommendedName>
</protein>
<dbReference type="SUPFAM" id="SSF51735">
    <property type="entry name" value="NAD(P)-binding Rossmann-fold domains"/>
    <property type="match status" value="1"/>
</dbReference>
<keyword evidence="10" id="KW-0325">Glycoprotein</keyword>
<keyword evidence="5" id="KW-0735">Signal-anchor</keyword>
<evidence type="ECO:0000259" key="13">
    <source>
        <dbReference type="Pfam" id="PF01370"/>
    </source>
</evidence>
<evidence type="ECO:0000256" key="7">
    <source>
        <dbReference type="ARBA" id="ARBA00023027"/>
    </source>
</evidence>
<name>A0A1F7UPS1_9BACT</name>
<keyword evidence="11" id="KW-0456">Lyase</keyword>
<dbReference type="Pfam" id="PF01370">
    <property type="entry name" value="Epimerase"/>
    <property type="match status" value="1"/>
</dbReference>
<reference evidence="14 15" key="1">
    <citation type="journal article" date="2016" name="Nat. Commun.">
        <title>Thousands of microbial genomes shed light on interconnected biogeochemical processes in an aquifer system.</title>
        <authorList>
            <person name="Anantharaman K."/>
            <person name="Brown C.T."/>
            <person name="Hug L.A."/>
            <person name="Sharon I."/>
            <person name="Castelle C.J."/>
            <person name="Probst A.J."/>
            <person name="Thomas B.C."/>
            <person name="Singh A."/>
            <person name="Wilkins M.J."/>
            <person name="Karaoz U."/>
            <person name="Brodie E.L."/>
            <person name="Williams K.H."/>
            <person name="Hubbard S.S."/>
            <person name="Banfield J.F."/>
        </authorList>
    </citation>
    <scope>NUCLEOTIDE SEQUENCE [LARGE SCALE GENOMIC DNA]</scope>
</reference>
<dbReference type="AlphaFoldDB" id="A0A1F7UPS1"/>
<keyword evidence="7" id="KW-0520">NAD</keyword>
<proteinExistence type="predicted"/>
<keyword evidence="8" id="KW-0333">Golgi apparatus</keyword>
<gene>
    <name evidence="14" type="ORF">A2936_02800</name>
</gene>
<evidence type="ECO:0000256" key="6">
    <source>
        <dbReference type="ARBA" id="ARBA00022989"/>
    </source>
</evidence>
<evidence type="ECO:0000256" key="10">
    <source>
        <dbReference type="ARBA" id="ARBA00023180"/>
    </source>
</evidence>
<feature type="domain" description="NAD-dependent epimerase/dehydratase" evidence="13">
    <location>
        <begin position="12"/>
        <end position="259"/>
    </location>
</feature>
<evidence type="ECO:0000256" key="1">
    <source>
        <dbReference type="ARBA" id="ARBA00001911"/>
    </source>
</evidence>
<dbReference type="FunFam" id="3.40.50.720:FF:000065">
    <property type="entry name" value="UDP-glucuronic acid decarboxylase 1"/>
    <property type="match status" value="1"/>
</dbReference>
<keyword evidence="3" id="KW-0812">Transmembrane</keyword>
<dbReference type="GO" id="GO:0042732">
    <property type="term" value="P:D-xylose metabolic process"/>
    <property type="evidence" value="ECO:0007669"/>
    <property type="project" value="InterPro"/>
</dbReference>
<keyword evidence="9" id="KW-0472">Membrane</keyword>
<keyword evidence="6" id="KW-1133">Transmembrane helix</keyword>
<dbReference type="InterPro" id="IPR036291">
    <property type="entry name" value="NAD(P)-bd_dom_sf"/>
</dbReference>
<evidence type="ECO:0000256" key="12">
    <source>
        <dbReference type="ARBA" id="ARBA00037859"/>
    </source>
</evidence>
<dbReference type="EMBL" id="MGEK01000039">
    <property type="protein sequence ID" value="OGL80271.1"/>
    <property type="molecule type" value="Genomic_DNA"/>
</dbReference>
<sequence length="342" mass="38342">MSAKPIFDKKNILVVGGAGFIGSHLCDELVRDHKVICLDNFITGSEHNIDHLLMNPNFEFVRQDITESLALTDKEAGLEKFKVAWQGIQEIYYLASPTAEGDFQKYPIETLLVNSVGLYHALELAKNNQAKLLYASSDLVYGEPTDGNWRMHEGRLGIVDPLGPRSQYIEGKRFGETLVTAYHRKHNLNVRIARVFNTFGPRMRFTDTRLIVEFTRRAINSEPIIVYGGAESKGSYCFVDDIVKGLVKLMEQGDASPVNLGQEQEVPIVDLARQIVELIGSHSTVEVKEELPVNYYRQHLPDISLAKDKLGWFPITLLKDGLGHTVEFLEASKGLIDLEKGA</sequence>
<evidence type="ECO:0000313" key="15">
    <source>
        <dbReference type="Proteomes" id="UP000176846"/>
    </source>
</evidence>
<comment type="subcellular location">
    <subcellularLocation>
        <location evidence="2">Golgi apparatus membrane</location>
        <topology evidence="2">Single-pass type II membrane protein</topology>
    </subcellularLocation>
    <subcellularLocation>
        <location evidence="12">Golgi apparatus</location>
        <location evidence="12">Golgi stack membrane</location>
    </subcellularLocation>
</comment>
<organism evidence="14 15">
    <name type="scientific">Candidatus Uhrbacteria bacterium RIFCSPLOWO2_01_FULL_47_25</name>
    <dbReference type="NCBI Taxonomy" id="1802402"/>
    <lineage>
        <taxon>Bacteria</taxon>
        <taxon>Candidatus Uhriibacteriota</taxon>
    </lineage>
</organism>
<evidence type="ECO:0000313" key="14">
    <source>
        <dbReference type="EMBL" id="OGL80271.1"/>
    </source>
</evidence>
<evidence type="ECO:0000256" key="5">
    <source>
        <dbReference type="ARBA" id="ARBA00022968"/>
    </source>
</evidence>
<dbReference type="GO" id="GO:0005737">
    <property type="term" value="C:cytoplasm"/>
    <property type="evidence" value="ECO:0007669"/>
    <property type="project" value="TreeGrafter"/>
</dbReference>
<evidence type="ECO:0000256" key="2">
    <source>
        <dbReference type="ARBA" id="ARBA00004323"/>
    </source>
</evidence>
<dbReference type="Proteomes" id="UP000176846">
    <property type="component" value="Unassembled WGS sequence"/>
</dbReference>
<evidence type="ECO:0000256" key="9">
    <source>
        <dbReference type="ARBA" id="ARBA00023136"/>
    </source>
</evidence>
<dbReference type="GO" id="GO:0070403">
    <property type="term" value="F:NAD+ binding"/>
    <property type="evidence" value="ECO:0007669"/>
    <property type="project" value="InterPro"/>
</dbReference>
<dbReference type="InterPro" id="IPR044516">
    <property type="entry name" value="UXS-like"/>
</dbReference>
<dbReference type="GO" id="GO:0048040">
    <property type="term" value="F:UDP-glucuronate decarboxylase activity"/>
    <property type="evidence" value="ECO:0007669"/>
    <property type="project" value="TreeGrafter"/>
</dbReference>
<accession>A0A1F7UPS1</accession>
<dbReference type="PANTHER" id="PTHR43078">
    <property type="entry name" value="UDP-GLUCURONIC ACID DECARBOXYLASE-RELATED"/>
    <property type="match status" value="1"/>
</dbReference>
<evidence type="ECO:0000256" key="4">
    <source>
        <dbReference type="ARBA" id="ARBA00022793"/>
    </source>
</evidence>